<name>Q0BEM7_BURCM</name>
<dbReference type="AlphaFoldDB" id="Q0BEM7"/>
<dbReference type="CDD" id="cd16413">
    <property type="entry name" value="DGQHR_domain"/>
    <property type="match status" value="1"/>
</dbReference>
<protein>
    <recommendedName>
        <fullName evidence="3">DGQHR domain protein</fullName>
    </recommendedName>
</protein>
<proteinExistence type="predicted"/>
<dbReference type="InterPro" id="IPR017642">
    <property type="entry name" value="DNA_S_mod_DndB"/>
</dbReference>
<dbReference type="PATRIC" id="fig|339670.21.peg.3117"/>
<dbReference type="Pfam" id="PF14072">
    <property type="entry name" value="DndB"/>
    <property type="match status" value="1"/>
</dbReference>
<organism evidence="1 2">
    <name type="scientific">Burkholderia ambifaria (strain ATCC BAA-244 / DSM 16087 / CCUG 44356 / LMG 19182 / AMMD)</name>
    <name type="common">Burkholderia cepacia (strain AMMD)</name>
    <dbReference type="NCBI Taxonomy" id="339670"/>
    <lineage>
        <taxon>Bacteria</taxon>
        <taxon>Pseudomonadati</taxon>
        <taxon>Pseudomonadota</taxon>
        <taxon>Betaproteobacteria</taxon>
        <taxon>Burkholderiales</taxon>
        <taxon>Burkholderiaceae</taxon>
        <taxon>Burkholderia</taxon>
        <taxon>Burkholderia cepacia complex</taxon>
    </lineage>
</organism>
<reference evidence="1" key="1">
    <citation type="submission" date="2009-01" db="EMBL/GenBank/DDBJ databases">
        <title>Complete sequence of Chromosome 1 of Burkholderia cepacia AMMD.</title>
        <authorList>
            <consortium name="US DOE Joint Genome Institute"/>
            <person name="Copeland A."/>
            <person name="Lucas S."/>
            <person name="Lapidus A."/>
            <person name="Barry K."/>
            <person name="Detter J.C."/>
            <person name="Glavina del Rio T."/>
            <person name="Hammon N."/>
            <person name="Israni S."/>
            <person name="Pitluck S."/>
            <person name="Bruce D."/>
            <person name="Chain P."/>
            <person name="Malfatti S."/>
            <person name="Shin M."/>
            <person name="Vergez L."/>
            <person name="Schmutz J."/>
            <person name="Larimer F."/>
            <person name="Land M."/>
            <person name="Hauser L."/>
            <person name="Kyrpides N."/>
            <person name="Kim E."/>
            <person name="Parke J."/>
            <person name="Coenye T."/>
            <person name="Konstantinidis K."/>
            <person name="Ramette A."/>
            <person name="Tiedje J."/>
            <person name="Richardson P."/>
        </authorList>
    </citation>
    <scope>NUCLEOTIDE SEQUENCE [LARGE SCALE GENOMIC DNA]</scope>
    <source>
        <strain evidence="1">AMMD</strain>
    </source>
</reference>
<accession>Q0BEM7</accession>
<dbReference type="EMBL" id="CP000440">
    <property type="protein sequence ID" value="ABI87396.1"/>
    <property type="molecule type" value="Genomic_DNA"/>
</dbReference>
<sequence>MTKTTRIPLVRVNQWMQSWNNAEWSEHLPEPSPYFFIASISLATLRRLAGVSTRNVHERRDRKVGAGYQRAHQPARSRNIARYLQFGYPLSGQSGLDVETHRNLIHPGWLPTSILVNVVGADESRRRGGKDRVVDDNCRVSVSEGEDGAFLKIPQEALAQGFKIPASSLEPLEIIDGQHRLYAIDEINGEPDIENYEVPVVIFNNLSPSWQAYLFWVINVEPKKINPSLAYDLYPELRNQSWLQGGEGIRVYQEHRAQELTEVLWRHDLSPWKGRIELHGNRVDGHVSNAAFIRSLMVSFVRSWGNEDKIGGLFGSLRSQGADRVLPWKRSQQAAFLIRCWQHLHEATCTSNAKWVRELTKHTSPEDAFSGPNTLLGTDQGVRAVLVIFNALNQVAYAELDLESWESERVSDEPDEDEVTEALTEFSQYKRPNTFLSAISRALVDGVDWRTSSAPGLDQNQRTEQSVYRGSSGYVLLQQRCFDALKNSPDELVASSANTAAGLMKR</sequence>
<dbReference type="KEGG" id="bam:Bamb_1840"/>
<evidence type="ECO:0008006" key="3">
    <source>
        <dbReference type="Google" id="ProtNLM"/>
    </source>
</evidence>
<gene>
    <name evidence="1" type="ordered locus">Bamb_1840</name>
</gene>
<evidence type="ECO:0000313" key="2">
    <source>
        <dbReference type="Proteomes" id="UP000000662"/>
    </source>
</evidence>
<keyword evidence="2" id="KW-1185">Reference proteome</keyword>
<dbReference type="Proteomes" id="UP000000662">
    <property type="component" value="Chromosome 1"/>
</dbReference>
<evidence type="ECO:0000313" key="1">
    <source>
        <dbReference type="EMBL" id="ABI87396.1"/>
    </source>
</evidence>